<dbReference type="Proteomes" id="UP000251241">
    <property type="component" value="Unassembled WGS sequence"/>
</dbReference>
<evidence type="ECO:0000313" key="2">
    <source>
        <dbReference type="Proteomes" id="UP000251241"/>
    </source>
</evidence>
<protein>
    <submittedName>
        <fullName evidence="1">Uncharacterized protein</fullName>
    </submittedName>
</protein>
<dbReference type="RefSeq" id="WP_256603025.1">
    <property type="nucleotide sequence ID" value="NZ_UAUU01000005.1"/>
</dbReference>
<gene>
    <name evidence="1" type="ORF">NCTC11343_01504</name>
</gene>
<evidence type="ECO:0000313" key="1">
    <source>
        <dbReference type="EMBL" id="SPZ84948.1"/>
    </source>
</evidence>
<name>A0A2X2ISK2_SPHMU</name>
<proteinExistence type="predicted"/>
<organism evidence="1 2">
    <name type="scientific">Sphingobacterium multivorum</name>
    <dbReference type="NCBI Taxonomy" id="28454"/>
    <lineage>
        <taxon>Bacteria</taxon>
        <taxon>Pseudomonadati</taxon>
        <taxon>Bacteroidota</taxon>
        <taxon>Sphingobacteriia</taxon>
        <taxon>Sphingobacteriales</taxon>
        <taxon>Sphingobacteriaceae</taxon>
        <taxon>Sphingobacterium</taxon>
    </lineage>
</organism>
<dbReference type="EMBL" id="UAUU01000005">
    <property type="protein sequence ID" value="SPZ84948.1"/>
    <property type="molecule type" value="Genomic_DNA"/>
</dbReference>
<accession>A0A2X2ISK2</accession>
<dbReference type="AlphaFoldDB" id="A0A2X2ISK2"/>
<sequence>MINHLLIISGAGQYSYRYRDKDFLAGTLDQAHVYGKYLDMDAQGNLFMTWRDGGSFGIARINEKENIVYPFIFSCILTKPLCQRGDSGSGNRYYDSFARVGCGVFFFPLIQEKLGHFASGMHSSQQLITAKLFRRIDMPTL</sequence>
<reference evidence="1 2" key="1">
    <citation type="submission" date="2018-06" db="EMBL/GenBank/DDBJ databases">
        <authorList>
            <consortium name="Pathogen Informatics"/>
            <person name="Doyle S."/>
        </authorList>
    </citation>
    <scope>NUCLEOTIDE SEQUENCE [LARGE SCALE GENOMIC DNA]</scope>
    <source>
        <strain evidence="1 2">NCTC11343</strain>
    </source>
</reference>